<dbReference type="Proteomes" id="UP000230069">
    <property type="component" value="Unassembled WGS sequence"/>
</dbReference>
<dbReference type="CDD" id="cd07821">
    <property type="entry name" value="PYR_PYL_RCAR_like"/>
    <property type="match status" value="1"/>
</dbReference>
<sequence length="196" mass="21829">MGDRLADGLLKNRTALSDVSNQLGKRKFVSISTTSDSNNGSENNQKNMVNEIGKSTFLRKDYTGKIKVGLFESQEEYLHGGGSPDPGQPGCIRHIFGPPEEDNTERPAMSIYERLLTIDPVERCLIYEVTKSNMGFKTYVATVKVLRGDNDNPNGCVIDWSYVCDPIKCWKSEDLFSMISAILDSMTKTMGEATKR</sequence>
<dbReference type="InParanoid" id="A0A2G5CDL9"/>
<accession>A0A2G5CDL9</accession>
<dbReference type="STRING" id="218851.A0A2G5CDL9"/>
<dbReference type="AlphaFoldDB" id="A0A2G5CDL9"/>
<dbReference type="InterPro" id="IPR023393">
    <property type="entry name" value="START-like_dom_sf"/>
</dbReference>
<evidence type="ECO:0000313" key="2">
    <source>
        <dbReference type="Proteomes" id="UP000230069"/>
    </source>
</evidence>
<dbReference type="EMBL" id="KZ305077">
    <property type="protein sequence ID" value="PIA29350.1"/>
    <property type="molecule type" value="Genomic_DNA"/>
</dbReference>
<protein>
    <submittedName>
        <fullName evidence="1">Uncharacterized protein</fullName>
    </submittedName>
</protein>
<dbReference type="OrthoDB" id="1929286at2759"/>
<organism evidence="1 2">
    <name type="scientific">Aquilegia coerulea</name>
    <name type="common">Rocky mountain columbine</name>
    <dbReference type="NCBI Taxonomy" id="218851"/>
    <lineage>
        <taxon>Eukaryota</taxon>
        <taxon>Viridiplantae</taxon>
        <taxon>Streptophyta</taxon>
        <taxon>Embryophyta</taxon>
        <taxon>Tracheophyta</taxon>
        <taxon>Spermatophyta</taxon>
        <taxon>Magnoliopsida</taxon>
        <taxon>Ranunculales</taxon>
        <taxon>Ranunculaceae</taxon>
        <taxon>Thalictroideae</taxon>
        <taxon>Aquilegia</taxon>
    </lineage>
</organism>
<keyword evidence="2" id="KW-1185">Reference proteome</keyword>
<proteinExistence type="predicted"/>
<reference evidence="1 2" key="1">
    <citation type="submission" date="2017-09" db="EMBL/GenBank/DDBJ databases">
        <title>WGS assembly of Aquilegia coerulea Goldsmith.</title>
        <authorList>
            <person name="Hodges S."/>
            <person name="Kramer E."/>
            <person name="Nordborg M."/>
            <person name="Tomkins J."/>
            <person name="Borevitz J."/>
            <person name="Derieg N."/>
            <person name="Yan J."/>
            <person name="Mihaltcheva S."/>
            <person name="Hayes R.D."/>
            <person name="Rokhsar D."/>
        </authorList>
    </citation>
    <scope>NUCLEOTIDE SEQUENCE [LARGE SCALE GENOMIC DNA]</scope>
    <source>
        <strain evidence="2">cv. Goldsmith</strain>
    </source>
</reference>
<dbReference type="SUPFAM" id="SSF55961">
    <property type="entry name" value="Bet v1-like"/>
    <property type="match status" value="1"/>
</dbReference>
<name>A0A2G5CDL9_AQUCA</name>
<evidence type="ECO:0000313" key="1">
    <source>
        <dbReference type="EMBL" id="PIA29350.1"/>
    </source>
</evidence>
<gene>
    <name evidence="1" type="ORF">AQUCO_06000010v1</name>
</gene>
<dbReference type="PANTHER" id="PTHR33789:SF11">
    <property type="entry name" value="OS05G0202300 PROTEIN"/>
    <property type="match status" value="1"/>
</dbReference>
<dbReference type="InterPro" id="IPR053249">
    <property type="entry name" value="LFS"/>
</dbReference>
<dbReference type="PANTHER" id="PTHR33789">
    <property type="entry name" value="LACHRYMATORY-FACTOR SYNTHASE"/>
    <property type="match status" value="1"/>
</dbReference>
<dbReference type="Gene3D" id="3.30.530.20">
    <property type="match status" value="1"/>
</dbReference>